<keyword evidence="3" id="KW-1185">Reference proteome</keyword>
<evidence type="ECO:0000313" key="3">
    <source>
        <dbReference type="Proteomes" id="UP001315967"/>
    </source>
</evidence>
<protein>
    <submittedName>
        <fullName evidence="2">Phage tail protein</fullName>
    </submittedName>
</protein>
<sequence>MKNKVKYNISNVHYALITTTDEGFNFGVPVPMPGAVSISLDPNGEPEAFYADGIEYYTISNNMGYDGDLEIALIPDSFRTDILKETVDANNVLIENANSETSNFAILFEFDGDKHKIRHVMYNCSAARPSLAGQTNEESREVQPETLSLSSRPLPNGLVKARTGNDTNTEAYSAWYSQVYLPVEEVGGP</sequence>
<dbReference type="Proteomes" id="UP001315967">
    <property type="component" value="Chromosome"/>
</dbReference>
<dbReference type="InterPro" id="IPR006490">
    <property type="entry name" value="Maj_tail_phi13"/>
</dbReference>
<feature type="region of interest" description="Disordered" evidence="1">
    <location>
        <begin position="130"/>
        <end position="157"/>
    </location>
</feature>
<evidence type="ECO:0000256" key="1">
    <source>
        <dbReference type="SAM" id="MobiDB-lite"/>
    </source>
</evidence>
<gene>
    <name evidence="2" type="ORF">NRE15_04265</name>
</gene>
<name>A0ABY5P8E6_9LACT</name>
<organism evidence="2 3">
    <name type="scientific">Fundicoccus culcitae</name>
    <dbReference type="NCBI Taxonomy" id="2969821"/>
    <lineage>
        <taxon>Bacteria</taxon>
        <taxon>Bacillati</taxon>
        <taxon>Bacillota</taxon>
        <taxon>Bacilli</taxon>
        <taxon>Lactobacillales</taxon>
        <taxon>Aerococcaceae</taxon>
        <taxon>Fundicoccus</taxon>
    </lineage>
</organism>
<evidence type="ECO:0000313" key="2">
    <source>
        <dbReference type="EMBL" id="UUX34870.1"/>
    </source>
</evidence>
<dbReference type="NCBIfam" id="TIGR01603">
    <property type="entry name" value="maj_tail_phi13"/>
    <property type="match status" value="1"/>
</dbReference>
<dbReference type="EMBL" id="CP102453">
    <property type="protein sequence ID" value="UUX34870.1"/>
    <property type="molecule type" value="Genomic_DNA"/>
</dbReference>
<proteinExistence type="predicted"/>
<reference evidence="2 3" key="1">
    <citation type="submission" date="2022-08" db="EMBL/GenBank/DDBJ databases">
        <title>Aerococcaceae sp. nov isolated from spoiled eye mask.</title>
        <authorList>
            <person name="Zhou G."/>
            <person name="Xie X.-B."/>
            <person name="Shi Q.-S."/>
            <person name="Wang Y.-S."/>
            <person name="Wen X."/>
            <person name="Peng H."/>
            <person name="Yang X.-J."/>
            <person name="Tao H.-B."/>
            <person name="Huang X.-M."/>
        </authorList>
    </citation>
    <scope>NUCLEOTIDE SEQUENCE [LARGE SCALE GENOMIC DNA]</scope>
    <source>
        <strain evidence="3">DM20194951</strain>
    </source>
</reference>
<accession>A0ABY5P8E6</accession>
<dbReference type="RefSeq" id="WP_313794370.1">
    <property type="nucleotide sequence ID" value="NZ_CP102453.1"/>
</dbReference>